<gene>
    <name evidence="2" type="ORF">ABID41_000927</name>
</gene>
<evidence type="ECO:0000256" key="1">
    <source>
        <dbReference type="SAM" id="Phobius"/>
    </source>
</evidence>
<reference evidence="2 3" key="1">
    <citation type="submission" date="2024-06" db="EMBL/GenBank/DDBJ databases">
        <title>Genomic Encyclopedia of Type Strains, Phase IV (KMG-IV): sequencing the most valuable type-strain genomes for metagenomic binning, comparative biology and taxonomic classification.</title>
        <authorList>
            <person name="Goeker M."/>
        </authorList>
    </citation>
    <scope>NUCLEOTIDE SEQUENCE [LARGE SCALE GENOMIC DNA]</scope>
    <source>
        <strain evidence="2 3">DSM 17809</strain>
    </source>
</reference>
<keyword evidence="1" id="KW-0472">Membrane</keyword>
<evidence type="ECO:0000313" key="3">
    <source>
        <dbReference type="Proteomes" id="UP001549110"/>
    </source>
</evidence>
<dbReference type="Pfam" id="PF09608">
    <property type="entry name" value="Alph_Pro_TM"/>
    <property type="match status" value="1"/>
</dbReference>
<dbReference type="Proteomes" id="UP001549110">
    <property type="component" value="Unassembled WGS sequence"/>
</dbReference>
<dbReference type="RefSeq" id="WP_331929210.1">
    <property type="nucleotide sequence ID" value="NZ_JBEPLU010000001.1"/>
</dbReference>
<protein>
    <submittedName>
        <fullName evidence="2">Uncharacterized protein (TIGR02186 family)</fullName>
    </submittedName>
</protein>
<organism evidence="2 3">
    <name type="scientific">Phenylobacterium koreense</name>
    <dbReference type="NCBI Taxonomy" id="266125"/>
    <lineage>
        <taxon>Bacteria</taxon>
        <taxon>Pseudomonadati</taxon>
        <taxon>Pseudomonadota</taxon>
        <taxon>Alphaproteobacteria</taxon>
        <taxon>Caulobacterales</taxon>
        <taxon>Caulobacteraceae</taxon>
        <taxon>Phenylobacterium</taxon>
    </lineage>
</organism>
<name>A0ABV2EFL7_9CAUL</name>
<comment type="caution">
    <text evidence="2">The sequence shown here is derived from an EMBL/GenBank/DDBJ whole genome shotgun (WGS) entry which is preliminary data.</text>
</comment>
<keyword evidence="1" id="KW-0812">Transmembrane</keyword>
<dbReference type="EMBL" id="JBEPLU010000001">
    <property type="protein sequence ID" value="MET3525832.1"/>
    <property type="molecule type" value="Genomic_DNA"/>
</dbReference>
<evidence type="ECO:0000313" key="2">
    <source>
        <dbReference type="EMBL" id="MET3525832.1"/>
    </source>
</evidence>
<keyword evidence="3" id="KW-1185">Reference proteome</keyword>
<accession>A0ABV2EFL7</accession>
<sequence>MSAYAPPPETPPAAVSAALTTTNVRVTSSFRGARIVLYGAVFDPTTKPSDVVVIVRGPDAPVRLARKTRVAGIWVNSKPVVFEGAPGFYMAASTRPLSEIASFSTLRRLGAGVDHLRINAPLEQRTETRYGVRDVVVSRLGPDYLDWRRAVVRLKQNAGLYAASDRGVTFVDRGLFRAEIDLPAGAPIGAYSAEIFLFQNGEAVSRRMRGLTVEKAGFERLLYLFANRRPWLYGLASVAIALAAGWAASVAFRRN</sequence>
<dbReference type="InterPro" id="IPR019088">
    <property type="entry name" value="CHP02186-rel_TM"/>
</dbReference>
<keyword evidence="1" id="KW-1133">Transmembrane helix</keyword>
<proteinExistence type="predicted"/>
<feature type="transmembrane region" description="Helical" evidence="1">
    <location>
        <begin position="231"/>
        <end position="252"/>
    </location>
</feature>